<organism evidence="12 13">
    <name type="scientific">Frankliniella occidentalis</name>
    <name type="common">Western flower thrips</name>
    <name type="synonym">Euthrips occidentalis</name>
    <dbReference type="NCBI Taxonomy" id="133901"/>
    <lineage>
        <taxon>Eukaryota</taxon>
        <taxon>Metazoa</taxon>
        <taxon>Ecdysozoa</taxon>
        <taxon>Arthropoda</taxon>
        <taxon>Hexapoda</taxon>
        <taxon>Insecta</taxon>
        <taxon>Pterygota</taxon>
        <taxon>Neoptera</taxon>
        <taxon>Paraneoptera</taxon>
        <taxon>Thysanoptera</taxon>
        <taxon>Terebrantia</taxon>
        <taxon>Thripoidea</taxon>
        <taxon>Thripidae</taxon>
        <taxon>Frankliniella</taxon>
    </lineage>
</organism>
<evidence type="ECO:0000256" key="9">
    <source>
        <dbReference type="ARBA" id="ARBA00023136"/>
    </source>
</evidence>
<evidence type="ECO:0000256" key="6">
    <source>
        <dbReference type="ARBA" id="ARBA00022723"/>
    </source>
</evidence>
<feature type="transmembrane region" description="Helical" evidence="10">
    <location>
        <begin position="453"/>
        <end position="472"/>
    </location>
</feature>
<evidence type="ECO:0000256" key="10">
    <source>
        <dbReference type="SAM" id="Phobius"/>
    </source>
</evidence>
<dbReference type="RefSeq" id="XP_052132250.1">
    <property type="nucleotide sequence ID" value="XM_052276290.1"/>
</dbReference>
<dbReference type="InterPro" id="IPR036259">
    <property type="entry name" value="MFS_trans_sf"/>
</dbReference>
<comment type="cofactor">
    <cofactor evidence="1">
        <name>Zn(2+)</name>
        <dbReference type="ChEBI" id="CHEBI:29105"/>
    </cofactor>
</comment>
<evidence type="ECO:0000256" key="4">
    <source>
        <dbReference type="ARBA" id="ARBA00005988"/>
    </source>
</evidence>
<feature type="transmembrane region" description="Helical" evidence="10">
    <location>
        <begin position="379"/>
        <end position="408"/>
    </location>
</feature>
<sequence length="525" mass="55828">MYAKKFYSRIADDFRHKELLPLKMLFFVHASTVLVLYPYLTIHMRELGINVEETAIMSAVTPVVAIVMPPLAGIVADRIGNFKLMLAVFSSLGGLAALLLLAVPVGRYNVKYPDRVFLTVGCSGGSLQAAWADTHPCRAAPWSGDLLNVTLDNCGVSCRADLPDAGQLNRTLRGAPRFSLRIADQSHSDTFSYALPMSGGSKAADARLLARQNSGPWAYFPTPGLHTLTCSLAAPGTGNDTATADPPVGQGLGCRLGRDGPPGHGNPVDTPTTRTRLLTSLAPLSPPTPSNADQRWLVSGLRPAEAAGLAGAPVLREATCSDAFARPGRSAAAWVSTAEPHSPASSLSECVSSCLVSAPRASFCSNAQDTIEVDPSFTFWMYLTVRVFVGVISGTSFAMFEGAVIAILREHNGDYGLQRIYASIGGMISSPLSGIIIDYASSGKHYTDFRPAFYLYAALKLASALLMLRIDLKFKAPAKNVVGDVLNALKNVEMVCLFIVCFLLGACVCGCGASEGEPTWKFGEL</sequence>
<comment type="similarity">
    <text evidence="4">Belongs to the peptidase M14 family.</text>
</comment>
<accession>A0A9C6XAY7</accession>
<keyword evidence="12" id="KW-1185">Reference proteome</keyword>
<dbReference type="SUPFAM" id="SSF103473">
    <property type="entry name" value="MFS general substrate transporter"/>
    <property type="match status" value="2"/>
</dbReference>
<dbReference type="Pfam" id="PF12832">
    <property type="entry name" value="MFS_1_like"/>
    <property type="match status" value="1"/>
</dbReference>
<dbReference type="PANTHER" id="PTHR16172:SF35">
    <property type="entry name" value="MAJOR FACILITATOR SUPERFAMILY (MFS) PROFILE DOMAIN-CONTAINING PROTEIN"/>
    <property type="match status" value="1"/>
</dbReference>
<dbReference type="GeneID" id="127751947"/>
<feature type="transmembrane region" description="Helical" evidence="10">
    <location>
        <begin position="420"/>
        <end position="441"/>
    </location>
</feature>
<dbReference type="AlphaFoldDB" id="A0A9C6XAY7"/>
<dbReference type="GO" id="GO:0046872">
    <property type="term" value="F:metal ion binding"/>
    <property type="evidence" value="ECO:0007669"/>
    <property type="project" value="UniProtKB-KW"/>
</dbReference>
<evidence type="ECO:0000256" key="2">
    <source>
        <dbReference type="ARBA" id="ARBA00004141"/>
    </source>
</evidence>
<reference evidence="13" key="1">
    <citation type="submission" date="2025-08" db="UniProtKB">
        <authorList>
            <consortium name="RefSeq"/>
        </authorList>
    </citation>
    <scope>IDENTIFICATION</scope>
    <source>
        <tissue evidence="13">Whole organism</tissue>
    </source>
</reference>
<keyword evidence="6" id="KW-0479">Metal-binding</keyword>
<feature type="domain" description="Major facilitator superfamily associated" evidence="11">
    <location>
        <begin position="21"/>
        <end position="507"/>
    </location>
</feature>
<evidence type="ECO:0000256" key="1">
    <source>
        <dbReference type="ARBA" id="ARBA00001947"/>
    </source>
</evidence>
<dbReference type="GO" id="GO:0016020">
    <property type="term" value="C:membrane"/>
    <property type="evidence" value="ECO:0007669"/>
    <property type="project" value="UniProtKB-SubCell"/>
</dbReference>
<feature type="transmembrane region" description="Helical" evidence="10">
    <location>
        <begin position="492"/>
        <end position="515"/>
    </location>
</feature>
<dbReference type="InterPro" id="IPR057247">
    <property type="entry name" value="CARBOXYPEPT_ZN_2"/>
</dbReference>
<evidence type="ECO:0000313" key="13">
    <source>
        <dbReference type="RefSeq" id="XP_052132250.1"/>
    </source>
</evidence>
<dbReference type="Proteomes" id="UP000504606">
    <property type="component" value="Unplaced"/>
</dbReference>
<proteinExistence type="inferred from homology"/>
<dbReference type="OrthoDB" id="10061976at2759"/>
<dbReference type="PROSITE" id="PS00133">
    <property type="entry name" value="CARBOXYPEPT_ZN_2"/>
    <property type="match status" value="1"/>
</dbReference>
<keyword evidence="5 10" id="KW-0812">Transmembrane</keyword>
<evidence type="ECO:0000259" key="11">
    <source>
        <dbReference type="Pfam" id="PF12832"/>
    </source>
</evidence>
<evidence type="ECO:0000313" key="12">
    <source>
        <dbReference type="Proteomes" id="UP000504606"/>
    </source>
</evidence>
<dbReference type="Gene3D" id="1.20.1250.20">
    <property type="entry name" value="MFS general substrate transporter like domains"/>
    <property type="match status" value="2"/>
</dbReference>
<evidence type="ECO:0000256" key="5">
    <source>
        <dbReference type="ARBA" id="ARBA00022692"/>
    </source>
</evidence>
<evidence type="ECO:0000256" key="7">
    <source>
        <dbReference type="ARBA" id="ARBA00022833"/>
    </source>
</evidence>
<gene>
    <name evidence="13" type="primary">LOC127751947</name>
</gene>
<feature type="transmembrane region" description="Helical" evidence="10">
    <location>
        <begin position="20"/>
        <end position="42"/>
    </location>
</feature>
<evidence type="ECO:0000256" key="3">
    <source>
        <dbReference type="ARBA" id="ARBA00005241"/>
    </source>
</evidence>
<dbReference type="InterPro" id="IPR024989">
    <property type="entry name" value="MFS_assoc_dom"/>
</dbReference>
<keyword evidence="7" id="KW-0862">Zinc</keyword>
<dbReference type="InterPro" id="IPR051717">
    <property type="entry name" value="MFS_MFSD6"/>
</dbReference>
<feature type="transmembrane region" description="Helical" evidence="10">
    <location>
        <begin position="54"/>
        <end position="72"/>
    </location>
</feature>
<comment type="similarity">
    <text evidence="3">Belongs to the major facilitator superfamily. MFSD6 family.</text>
</comment>
<protein>
    <submittedName>
        <fullName evidence="13">Uncharacterized protein LOC127751947</fullName>
    </submittedName>
</protein>
<dbReference type="KEGG" id="foc:127751947"/>
<keyword evidence="8 10" id="KW-1133">Transmembrane helix</keyword>
<dbReference type="PANTHER" id="PTHR16172">
    <property type="entry name" value="MAJOR FACILITATOR SUPERFAMILY DOMAIN-CONTAINING PROTEIN 6-LIKE"/>
    <property type="match status" value="1"/>
</dbReference>
<evidence type="ECO:0000256" key="8">
    <source>
        <dbReference type="ARBA" id="ARBA00022989"/>
    </source>
</evidence>
<keyword evidence="9 10" id="KW-0472">Membrane</keyword>
<feature type="transmembrane region" description="Helical" evidence="10">
    <location>
        <begin position="84"/>
        <end position="105"/>
    </location>
</feature>
<comment type="subcellular location">
    <subcellularLocation>
        <location evidence="2">Membrane</location>
        <topology evidence="2">Multi-pass membrane protein</topology>
    </subcellularLocation>
</comment>
<name>A0A9C6XAY7_FRAOC</name>